<dbReference type="Proteomes" id="UP000314294">
    <property type="component" value="Unassembled WGS sequence"/>
</dbReference>
<comment type="caution">
    <text evidence="1">The sequence shown here is derived from an EMBL/GenBank/DDBJ whole genome shotgun (WGS) entry which is preliminary data.</text>
</comment>
<dbReference type="EMBL" id="SRLO01000342">
    <property type="protein sequence ID" value="TNN60019.1"/>
    <property type="molecule type" value="Genomic_DNA"/>
</dbReference>
<organism evidence="1 2">
    <name type="scientific">Liparis tanakae</name>
    <name type="common">Tanaka's snailfish</name>
    <dbReference type="NCBI Taxonomy" id="230148"/>
    <lineage>
        <taxon>Eukaryota</taxon>
        <taxon>Metazoa</taxon>
        <taxon>Chordata</taxon>
        <taxon>Craniata</taxon>
        <taxon>Vertebrata</taxon>
        <taxon>Euteleostomi</taxon>
        <taxon>Actinopterygii</taxon>
        <taxon>Neopterygii</taxon>
        <taxon>Teleostei</taxon>
        <taxon>Neoteleostei</taxon>
        <taxon>Acanthomorphata</taxon>
        <taxon>Eupercaria</taxon>
        <taxon>Perciformes</taxon>
        <taxon>Cottioidei</taxon>
        <taxon>Cottales</taxon>
        <taxon>Liparidae</taxon>
        <taxon>Liparis</taxon>
    </lineage>
</organism>
<gene>
    <name evidence="1" type="ORF">EYF80_029777</name>
</gene>
<keyword evidence="2" id="KW-1185">Reference proteome</keyword>
<reference evidence="1 2" key="1">
    <citation type="submission" date="2019-03" db="EMBL/GenBank/DDBJ databases">
        <title>First draft genome of Liparis tanakae, snailfish: a comprehensive survey of snailfish specific genes.</title>
        <authorList>
            <person name="Kim W."/>
            <person name="Song I."/>
            <person name="Jeong J.-H."/>
            <person name="Kim D."/>
            <person name="Kim S."/>
            <person name="Ryu S."/>
            <person name="Song J.Y."/>
            <person name="Lee S.K."/>
        </authorList>
    </citation>
    <scope>NUCLEOTIDE SEQUENCE [LARGE SCALE GENOMIC DNA]</scope>
    <source>
        <tissue evidence="1">Muscle</tissue>
    </source>
</reference>
<proteinExistence type="predicted"/>
<dbReference type="AlphaFoldDB" id="A0A4Z2H2L9"/>
<sequence length="68" mass="8031">MDSIVTAFARDVLRLKELPVELRLRSPKGVNYREQQWMDRSPKRSQVCLDVVRRRAHDILILGDRTAR</sequence>
<evidence type="ECO:0000313" key="2">
    <source>
        <dbReference type="Proteomes" id="UP000314294"/>
    </source>
</evidence>
<protein>
    <submittedName>
        <fullName evidence="1">Uncharacterized protein</fullName>
    </submittedName>
</protein>
<accession>A0A4Z2H2L9</accession>
<name>A0A4Z2H2L9_9TELE</name>
<evidence type="ECO:0000313" key="1">
    <source>
        <dbReference type="EMBL" id="TNN60019.1"/>
    </source>
</evidence>